<organism evidence="1 2">
    <name type="scientific">Pleurodeles waltl</name>
    <name type="common">Iberian ribbed newt</name>
    <dbReference type="NCBI Taxonomy" id="8319"/>
    <lineage>
        <taxon>Eukaryota</taxon>
        <taxon>Metazoa</taxon>
        <taxon>Chordata</taxon>
        <taxon>Craniata</taxon>
        <taxon>Vertebrata</taxon>
        <taxon>Euteleostomi</taxon>
        <taxon>Amphibia</taxon>
        <taxon>Batrachia</taxon>
        <taxon>Caudata</taxon>
        <taxon>Salamandroidea</taxon>
        <taxon>Salamandridae</taxon>
        <taxon>Pleurodelinae</taxon>
        <taxon>Pleurodeles</taxon>
    </lineage>
</organism>
<comment type="caution">
    <text evidence="1">The sequence shown here is derived from an EMBL/GenBank/DDBJ whole genome shotgun (WGS) entry which is preliminary data.</text>
</comment>
<reference evidence="1" key="1">
    <citation type="journal article" date="2022" name="bioRxiv">
        <title>Sequencing and chromosome-scale assembly of the giantPleurodeles waltlgenome.</title>
        <authorList>
            <person name="Brown T."/>
            <person name="Elewa A."/>
            <person name="Iarovenko S."/>
            <person name="Subramanian E."/>
            <person name="Araus A.J."/>
            <person name="Petzold A."/>
            <person name="Susuki M."/>
            <person name="Suzuki K.-i.T."/>
            <person name="Hayashi T."/>
            <person name="Toyoda A."/>
            <person name="Oliveira C."/>
            <person name="Osipova E."/>
            <person name="Leigh N.D."/>
            <person name="Simon A."/>
            <person name="Yun M.H."/>
        </authorList>
    </citation>
    <scope>NUCLEOTIDE SEQUENCE</scope>
    <source>
        <strain evidence="1">20211129_DDA</strain>
        <tissue evidence="1">Liver</tissue>
    </source>
</reference>
<evidence type="ECO:0000313" key="2">
    <source>
        <dbReference type="Proteomes" id="UP001066276"/>
    </source>
</evidence>
<gene>
    <name evidence="1" type="ORF">NDU88_003134</name>
</gene>
<name>A0AAV7WRJ0_PLEWA</name>
<sequence length="78" mass="8409">MGPETRGGGLPPSHGILCLVRQNLARYLCSGPRWGFRSGHSELPMVAGLRPNLSIFVDRAILRGAFKGSASDSPIEIY</sequence>
<protein>
    <submittedName>
        <fullName evidence="1">Uncharacterized protein</fullName>
    </submittedName>
</protein>
<accession>A0AAV7WRJ0</accession>
<evidence type="ECO:0000313" key="1">
    <source>
        <dbReference type="EMBL" id="KAJ1215526.1"/>
    </source>
</evidence>
<keyword evidence="2" id="KW-1185">Reference proteome</keyword>
<dbReference type="AlphaFoldDB" id="A0AAV7WRJ0"/>
<proteinExistence type="predicted"/>
<dbReference type="EMBL" id="JANPWB010000001">
    <property type="protein sequence ID" value="KAJ1215526.1"/>
    <property type="molecule type" value="Genomic_DNA"/>
</dbReference>
<dbReference type="Proteomes" id="UP001066276">
    <property type="component" value="Chromosome 1_1"/>
</dbReference>